<protein>
    <submittedName>
        <fullName evidence="6">2-oxoisovalerate dehydrogenase E1 component</fullName>
    </submittedName>
</protein>
<dbReference type="AlphaFoldDB" id="A0A1Y6D516"/>
<evidence type="ECO:0000256" key="4">
    <source>
        <dbReference type="ARBA" id="ARBA00023052"/>
    </source>
</evidence>
<dbReference type="CDD" id="cd07036">
    <property type="entry name" value="TPP_PYR_E1-PDHc-beta_like"/>
    <property type="match status" value="1"/>
</dbReference>
<dbReference type="PANTHER" id="PTHR43257">
    <property type="entry name" value="PYRUVATE DEHYDROGENASE E1 COMPONENT BETA SUBUNIT"/>
    <property type="match status" value="1"/>
</dbReference>
<feature type="domain" description="Transketolase-like pyrimidine-binding" evidence="5">
    <location>
        <begin position="336"/>
        <end position="511"/>
    </location>
</feature>
<dbReference type="EMBL" id="FXAM01000001">
    <property type="protein sequence ID" value="SMF95622.1"/>
    <property type="molecule type" value="Genomic_DNA"/>
</dbReference>
<dbReference type="Pfam" id="PF02779">
    <property type="entry name" value="Transket_pyr"/>
    <property type="match status" value="1"/>
</dbReference>
<dbReference type="SUPFAM" id="SSF52518">
    <property type="entry name" value="Thiamin diphosphate-binding fold (THDP-binding)"/>
    <property type="match status" value="2"/>
</dbReference>
<evidence type="ECO:0000256" key="1">
    <source>
        <dbReference type="ARBA" id="ARBA00001964"/>
    </source>
</evidence>
<dbReference type="CDD" id="cd02000">
    <property type="entry name" value="TPP_E1_PDC_ADC_BCADC"/>
    <property type="match status" value="1"/>
</dbReference>
<evidence type="ECO:0000313" key="6">
    <source>
        <dbReference type="EMBL" id="SMF95622.1"/>
    </source>
</evidence>
<dbReference type="RefSeq" id="WP_085213999.1">
    <property type="nucleotide sequence ID" value="NZ_FXAM01000001.1"/>
</dbReference>
<reference evidence="6 7" key="1">
    <citation type="submission" date="2016-12" db="EMBL/GenBank/DDBJ databases">
        <authorList>
            <person name="Song W.-J."/>
            <person name="Kurnit D.M."/>
        </authorList>
    </citation>
    <scope>NUCLEOTIDE SEQUENCE [LARGE SCALE GENOMIC DNA]</scope>
    <source>
        <strain evidence="6 7">175</strain>
    </source>
</reference>
<comment type="cofactor">
    <cofactor evidence="1">
        <name>thiamine diphosphate</name>
        <dbReference type="ChEBI" id="CHEBI:58937"/>
    </cofactor>
</comment>
<keyword evidence="3" id="KW-0560">Oxidoreductase</keyword>
<gene>
    <name evidence="6" type="ORF">SAMN02949497_2987</name>
</gene>
<dbReference type="Proteomes" id="UP000192923">
    <property type="component" value="Unassembled WGS sequence"/>
</dbReference>
<sequence length="663" mass="71055">MRISIPGFSLDRHGKPVIGLDDASLYAYGDLIRGTERLILDLFGRGLLSGTTHTCIGQELCQMSVVRALNHPQDAVLSNHRNHGHFLSYSGDALGLVAEIMGRRDGVCGGYGGSQHIAHRHFHSNGVQAGMTGIGTGLALARQRRDSSGLVAIMIGDGTLGEGLLYESFNLASVWKAPALFVVENNRIAQTTPTAHTLGGDIAARGAAFGLKTYELDDAAPDFMRQADAIVAELRGLRHPALLVIETRRLGPHSKGDDLRSDAEKRYIAERDPLQNLGRRLDTVERAAIEARNTAFLREVEAAALDSPEARFQPETRPVFRPAQAASTSALAAVAPNVRASINQALRQLLATHADILLLGEDLHDPYGGAFKVTAGLSTDFPDRVISTPISEAGITGAGIGLALAGLRPIVEIMFADFLSLCLDQIYNHAVKFPGMFPDVDVPLILRTPCGGRRGYGPTHSQSPENLFVSVPGLTVVYPSHRHNVGQLLADAATRWPNPTLFLEHKLLYGEAQNPLDYTELPADPADLGSDMFPTLRRGATEPDISLIAFGGMLPIVEHAARRLAEEEELAVEIIAPSLLAPLPRAGLLAALADRPLVAVIEESHHEFGVSAEILACLAESGYRGKLARLGTAARPIAAARGIERALLPDADTIIAEIVELFS</sequence>
<dbReference type="SMART" id="SM00861">
    <property type="entry name" value="Transket_pyr"/>
    <property type="match status" value="1"/>
</dbReference>
<dbReference type="Gene3D" id="3.40.50.970">
    <property type="match status" value="2"/>
</dbReference>
<dbReference type="Pfam" id="PF00676">
    <property type="entry name" value="E1_dh"/>
    <property type="match status" value="1"/>
</dbReference>
<proteinExistence type="predicted"/>
<dbReference type="GO" id="GO:0016624">
    <property type="term" value="F:oxidoreductase activity, acting on the aldehyde or oxo group of donors, disulfide as acceptor"/>
    <property type="evidence" value="ECO:0007669"/>
    <property type="project" value="InterPro"/>
</dbReference>
<name>A0A1Y6D516_9GAMM</name>
<dbReference type="OrthoDB" id="9780894at2"/>
<dbReference type="Gene3D" id="3.40.50.920">
    <property type="match status" value="1"/>
</dbReference>
<organism evidence="6 7">
    <name type="scientific">Methylomagnum ishizawai</name>
    <dbReference type="NCBI Taxonomy" id="1760988"/>
    <lineage>
        <taxon>Bacteria</taxon>
        <taxon>Pseudomonadati</taxon>
        <taxon>Pseudomonadota</taxon>
        <taxon>Gammaproteobacteria</taxon>
        <taxon>Methylococcales</taxon>
        <taxon>Methylococcaceae</taxon>
        <taxon>Methylomagnum</taxon>
    </lineage>
</organism>
<evidence type="ECO:0000259" key="5">
    <source>
        <dbReference type="SMART" id="SM00861"/>
    </source>
</evidence>
<evidence type="ECO:0000256" key="3">
    <source>
        <dbReference type="ARBA" id="ARBA00023002"/>
    </source>
</evidence>
<dbReference type="InterPro" id="IPR029061">
    <property type="entry name" value="THDP-binding"/>
</dbReference>
<evidence type="ECO:0000313" key="7">
    <source>
        <dbReference type="Proteomes" id="UP000192923"/>
    </source>
</evidence>
<comment type="function">
    <text evidence="2">E1 component of the 2-oxoglutarate dehydrogenase (OGDH) complex which catalyzes the decarboxylation of 2-oxoglutarate, the first step in the conversion of 2-oxoglutarate to succinyl-CoA and CO(2).</text>
</comment>
<dbReference type="InterPro" id="IPR001017">
    <property type="entry name" value="DH_E1"/>
</dbReference>
<dbReference type="PANTHER" id="PTHR43257:SF2">
    <property type="entry name" value="PYRUVATE DEHYDROGENASE E1 COMPONENT SUBUNIT BETA"/>
    <property type="match status" value="1"/>
</dbReference>
<keyword evidence="7" id="KW-1185">Reference proteome</keyword>
<keyword evidence="4" id="KW-0786">Thiamine pyrophosphate</keyword>
<dbReference type="STRING" id="1760988.SAMN02949497_2987"/>
<accession>A0A1Y6D516</accession>
<dbReference type="InterPro" id="IPR009014">
    <property type="entry name" value="Transketo_C/PFOR_II"/>
</dbReference>
<dbReference type="SUPFAM" id="SSF52922">
    <property type="entry name" value="TK C-terminal domain-like"/>
    <property type="match status" value="1"/>
</dbReference>
<dbReference type="Pfam" id="PF02780">
    <property type="entry name" value="Transketolase_C"/>
    <property type="match status" value="1"/>
</dbReference>
<evidence type="ECO:0000256" key="2">
    <source>
        <dbReference type="ARBA" id="ARBA00003906"/>
    </source>
</evidence>
<dbReference type="InterPro" id="IPR005475">
    <property type="entry name" value="Transketolase-like_Pyr-bd"/>
</dbReference>
<dbReference type="InterPro" id="IPR033248">
    <property type="entry name" value="Transketolase_C"/>
</dbReference>